<accession>A0A382AP95</accession>
<dbReference type="PANTHER" id="PTHR42282">
    <property type="entry name" value="PANTOATE KINASE-RELATED"/>
    <property type="match status" value="1"/>
</dbReference>
<feature type="domain" description="GHMP kinase N-terminal" evidence="2">
    <location>
        <begin position="3"/>
        <end position="68"/>
    </location>
</feature>
<organism evidence="3">
    <name type="scientific">marine metagenome</name>
    <dbReference type="NCBI Taxonomy" id="408172"/>
    <lineage>
        <taxon>unclassified sequences</taxon>
        <taxon>metagenomes</taxon>
        <taxon>ecological metagenomes</taxon>
    </lineage>
</organism>
<name>A0A382AP95_9ZZZZ</name>
<dbReference type="GO" id="GO:0005524">
    <property type="term" value="F:ATP binding"/>
    <property type="evidence" value="ECO:0007669"/>
    <property type="project" value="InterPro"/>
</dbReference>
<evidence type="ECO:0000313" key="3">
    <source>
        <dbReference type="EMBL" id="SVB03229.1"/>
    </source>
</evidence>
<dbReference type="InterPro" id="IPR012043">
    <property type="entry name" value="PoK"/>
</dbReference>
<keyword evidence="1" id="KW-0472">Membrane</keyword>
<dbReference type="InterPro" id="IPR020568">
    <property type="entry name" value="Ribosomal_Su5_D2-typ_SF"/>
</dbReference>
<reference evidence="3" key="1">
    <citation type="submission" date="2018-05" db="EMBL/GenBank/DDBJ databases">
        <authorList>
            <person name="Lanie J.A."/>
            <person name="Ng W.-L."/>
            <person name="Kazmierczak K.M."/>
            <person name="Andrzejewski T.M."/>
            <person name="Davidsen T.M."/>
            <person name="Wayne K.J."/>
            <person name="Tettelin H."/>
            <person name="Glass J.I."/>
            <person name="Rusch D."/>
            <person name="Podicherti R."/>
            <person name="Tsui H.-C.T."/>
            <person name="Winkler M.E."/>
        </authorList>
    </citation>
    <scope>NUCLEOTIDE SEQUENCE</scope>
</reference>
<dbReference type="EMBL" id="UINC01026204">
    <property type="protein sequence ID" value="SVB03229.1"/>
    <property type="molecule type" value="Genomic_DNA"/>
</dbReference>
<proteinExistence type="predicted"/>
<gene>
    <name evidence="3" type="ORF">METZ01_LOCUS156083</name>
</gene>
<dbReference type="InterPro" id="IPR006204">
    <property type="entry name" value="GHMP_kinase_N_dom"/>
</dbReference>
<keyword evidence="1" id="KW-0812">Transmembrane</keyword>
<feature type="non-terminal residue" evidence="3">
    <location>
        <position position="1"/>
    </location>
</feature>
<feature type="transmembrane region" description="Helical" evidence="1">
    <location>
        <begin position="12"/>
        <end position="30"/>
    </location>
</feature>
<dbReference type="Gene3D" id="3.30.230.120">
    <property type="match status" value="1"/>
</dbReference>
<sequence length="211" mass="22892">FVDVTHEIDIPVGYGLGCSAAVALSLALALNQALNAGFSKTKVAEIAHLAEIKCQTGLGDVLGSYYGGFEIRTKAGAPGIGSVKKIVPKNREVMIVCFNPISTKKFLKEKISLINGLGGKMVKELIKSKDIDEFQDNSLKFAQYIHVITPKMKKVVNELRENGIKCGVALFGETLFSLIPPQKKQRILQILKKYDGLVISSKIDSSGARLN</sequence>
<evidence type="ECO:0000259" key="2">
    <source>
        <dbReference type="Pfam" id="PF00288"/>
    </source>
</evidence>
<dbReference type="Pfam" id="PF00288">
    <property type="entry name" value="GHMP_kinases_N"/>
    <property type="match status" value="1"/>
</dbReference>
<evidence type="ECO:0000256" key="1">
    <source>
        <dbReference type="SAM" id="Phobius"/>
    </source>
</evidence>
<dbReference type="PANTHER" id="PTHR42282:SF1">
    <property type="entry name" value="PANTOATE KINASE"/>
    <property type="match status" value="1"/>
</dbReference>
<dbReference type="SUPFAM" id="SSF54211">
    <property type="entry name" value="Ribosomal protein S5 domain 2-like"/>
    <property type="match status" value="1"/>
</dbReference>
<dbReference type="AlphaFoldDB" id="A0A382AP95"/>
<protein>
    <recommendedName>
        <fullName evidence="2">GHMP kinase N-terminal domain-containing protein</fullName>
    </recommendedName>
</protein>
<keyword evidence="1" id="KW-1133">Transmembrane helix</keyword>